<reference evidence="2" key="1">
    <citation type="journal article" date="2014" name="Int. J. Syst. Evol. Microbiol.">
        <title>Complete genome sequence of Corynebacterium casei LMG S-19264T (=DSM 44701T), isolated from a smear-ripened cheese.</title>
        <authorList>
            <consortium name="US DOE Joint Genome Institute (JGI-PGF)"/>
            <person name="Walter F."/>
            <person name="Albersmeier A."/>
            <person name="Kalinowski J."/>
            <person name="Ruckert C."/>
        </authorList>
    </citation>
    <scope>NUCLEOTIDE SEQUENCE</scope>
    <source>
        <strain evidence="2">CGMCC 4.7306</strain>
    </source>
</reference>
<accession>A0A917SGP6</accession>
<dbReference type="Gene3D" id="3.40.50.1820">
    <property type="entry name" value="alpha/beta hydrolase"/>
    <property type="match status" value="1"/>
</dbReference>
<keyword evidence="3" id="KW-1185">Reference proteome</keyword>
<dbReference type="EMBL" id="BMMZ01000014">
    <property type="protein sequence ID" value="GGL79652.1"/>
    <property type="molecule type" value="Genomic_DNA"/>
</dbReference>
<evidence type="ECO:0000313" key="3">
    <source>
        <dbReference type="Proteomes" id="UP000613840"/>
    </source>
</evidence>
<keyword evidence="2" id="KW-0378">Hydrolase</keyword>
<evidence type="ECO:0000313" key="2">
    <source>
        <dbReference type="EMBL" id="GGL79652.1"/>
    </source>
</evidence>
<protein>
    <submittedName>
        <fullName evidence="2">Hydrolase</fullName>
    </submittedName>
</protein>
<dbReference type="GO" id="GO:0016787">
    <property type="term" value="F:hydrolase activity"/>
    <property type="evidence" value="ECO:0007669"/>
    <property type="project" value="UniProtKB-KW"/>
</dbReference>
<evidence type="ECO:0000259" key="1">
    <source>
        <dbReference type="Pfam" id="PF00561"/>
    </source>
</evidence>
<organism evidence="2 3">
    <name type="scientific">Microlunatus endophyticus</name>
    <dbReference type="NCBI Taxonomy" id="1716077"/>
    <lineage>
        <taxon>Bacteria</taxon>
        <taxon>Bacillati</taxon>
        <taxon>Actinomycetota</taxon>
        <taxon>Actinomycetes</taxon>
        <taxon>Propionibacteriales</taxon>
        <taxon>Propionibacteriaceae</taxon>
        <taxon>Microlunatus</taxon>
    </lineage>
</organism>
<dbReference type="SUPFAM" id="SSF53474">
    <property type="entry name" value="alpha/beta-Hydrolases"/>
    <property type="match status" value="1"/>
</dbReference>
<dbReference type="Pfam" id="PF00561">
    <property type="entry name" value="Abhydrolase_1"/>
    <property type="match status" value="1"/>
</dbReference>
<dbReference type="InterPro" id="IPR029058">
    <property type="entry name" value="AB_hydrolase_fold"/>
</dbReference>
<dbReference type="InterPro" id="IPR000073">
    <property type="entry name" value="AB_hydrolase_1"/>
</dbReference>
<dbReference type="ESTHER" id="9actn-a0a917sgp6">
    <property type="family name" value="Zearalenone-hydrolase-fam2"/>
</dbReference>
<reference evidence="2" key="2">
    <citation type="submission" date="2020-09" db="EMBL/GenBank/DDBJ databases">
        <authorList>
            <person name="Sun Q."/>
            <person name="Zhou Y."/>
        </authorList>
    </citation>
    <scope>NUCLEOTIDE SEQUENCE</scope>
    <source>
        <strain evidence="2">CGMCC 4.7306</strain>
    </source>
</reference>
<sequence length="359" mass="39323">MTAQGRRGRRLAAIAVTVPVAAVVAAAAILRRLINGYRDPWKQRVSEAGFVLKRTLIGELDLSYAEGPDNGPPLVLLHAQHMDWFSYSRVLPRLSQRFHVFDIDYPGHGGTVVPPDYPMTASRIGADLAAFIENVIGEPVFVTGNSSGGLLTVWLAANRPQLVTAIVLEDPPLFSSEYPRIKTTIADRSFATCAQAVSDGLTAADDFLLYWIDSNKKFFTNNIAPGAARLLGAAVKAYRRAHPGEPVEVGLLPNDTVRLLLRGMDRFDPRFGAAFHDGTWNQHFDHADALTRIGCPALLLQADFTMLPDGTLNGAMSRDDADRALSLLPLHSYSKIDATHVIHLAEPQRFTDILEGFFL</sequence>
<feature type="domain" description="AB hydrolase-1" evidence="1">
    <location>
        <begin position="72"/>
        <end position="172"/>
    </location>
</feature>
<dbReference type="PANTHER" id="PTHR46438">
    <property type="entry name" value="ALPHA/BETA-HYDROLASES SUPERFAMILY PROTEIN"/>
    <property type="match status" value="1"/>
</dbReference>
<proteinExistence type="predicted"/>
<dbReference type="AlphaFoldDB" id="A0A917SGP6"/>
<comment type="caution">
    <text evidence="2">The sequence shown here is derived from an EMBL/GenBank/DDBJ whole genome shotgun (WGS) entry which is preliminary data.</text>
</comment>
<dbReference type="Proteomes" id="UP000613840">
    <property type="component" value="Unassembled WGS sequence"/>
</dbReference>
<name>A0A917SGP6_9ACTN</name>
<gene>
    <name evidence="2" type="ORF">GCM10011575_42450</name>
</gene>
<dbReference type="PANTHER" id="PTHR46438:SF2">
    <property type="entry name" value="ALPHA_BETA-HYDROLASES SUPERFAMILY PROTEIN"/>
    <property type="match status" value="1"/>
</dbReference>